<evidence type="ECO:0000313" key="2">
    <source>
        <dbReference type="EMBL" id="KYN24643.1"/>
    </source>
</evidence>
<reference evidence="3" key="1">
    <citation type="submission" date="2015-12" db="EMBL/GenBank/DDBJ databases">
        <authorList>
            <person name="Tarr C.L."/>
            <person name="Gladney L.M."/>
        </authorList>
    </citation>
    <scope>NUCLEOTIDE SEQUENCE [LARGE SCALE GENOMIC DNA]</scope>
    <source>
        <strain evidence="3">2756-81</strain>
    </source>
</reference>
<dbReference type="EMBL" id="LOMK01000001">
    <property type="protein sequence ID" value="KYN24643.1"/>
    <property type="molecule type" value="Genomic_DNA"/>
</dbReference>
<keyword evidence="1" id="KW-0812">Transmembrane</keyword>
<evidence type="ECO:0000313" key="3">
    <source>
        <dbReference type="Proteomes" id="UP000075349"/>
    </source>
</evidence>
<dbReference type="Proteomes" id="UP000075349">
    <property type="component" value="Unassembled WGS sequence"/>
</dbReference>
<proteinExistence type="predicted"/>
<keyword evidence="1" id="KW-0472">Membrane</keyword>
<name>A0A151JGD8_9VIBR</name>
<keyword evidence="1" id="KW-1133">Transmembrane helix</keyword>
<sequence length="62" mass="7234">MCKLGFGFLWSDFLFQKPIHLLRVSSVILSFQMSFLVLLVRFLPRFEFQVVSVTGALKLRLI</sequence>
<dbReference type="AlphaFoldDB" id="A0A151JGD8"/>
<comment type="caution">
    <text evidence="2">The sequence shown here is derived from an EMBL/GenBank/DDBJ whole genome shotgun (WGS) entry which is preliminary data.</text>
</comment>
<feature type="transmembrane region" description="Helical" evidence="1">
    <location>
        <begin position="20"/>
        <end position="40"/>
    </location>
</feature>
<protein>
    <submittedName>
        <fullName evidence="2">Uncharacterized protein</fullName>
    </submittedName>
</protein>
<evidence type="ECO:0000256" key="1">
    <source>
        <dbReference type="SAM" id="Phobius"/>
    </source>
</evidence>
<accession>A0A151JGD8</accession>
<organism evidence="2 3">
    <name type="scientific">Vibrio cidicii</name>
    <dbReference type="NCBI Taxonomy" id="1763883"/>
    <lineage>
        <taxon>Bacteria</taxon>
        <taxon>Pseudomonadati</taxon>
        <taxon>Pseudomonadota</taxon>
        <taxon>Gammaproteobacteria</taxon>
        <taxon>Vibrionales</taxon>
        <taxon>Vibrionaceae</taxon>
        <taxon>Vibrio</taxon>
    </lineage>
</organism>
<gene>
    <name evidence="2" type="ORF">AUQ44_01730</name>
</gene>